<dbReference type="EMBL" id="CP157390">
    <property type="protein sequence ID" value="XBM46996.1"/>
    <property type="molecule type" value="Genomic_DNA"/>
</dbReference>
<dbReference type="InterPro" id="IPR035906">
    <property type="entry name" value="MetI-like_sf"/>
</dbReference>
<name>A0AAU7GAN4_9MICO</name>
<gene>
    <name evidence="10" type="ORF">AAME72_12995</name>
</gene>
<keyword evidence="6 7" id="KW-0472">Membrane</keyword>
<feature type="region of interest" description="Disordered" evidence="8">
    <location>
        <begin position="1"/>
        <end position="24"/>
    </location>
</feature>
<evidence type="ECO:0000256" key="1">
    <source>
        <dbReference type="ARBA" id="ARBA00004651"/>
    </source>
</evidence>
<evidence type="ECO:0000259" key="9">
    <source>
        <dbReference type="PROSITE" id="PS50928"/>
    </source>
</evidence>
<sequence>MTVLTKVREPHGGSRTGVQRQERGRRRRFRLTPALLFLAPSFLILGVFVLWPILVSFWYSLHDWTIGADVQPFVGLGNYIALAQNPQFWGALLHTVLITVVSVAGIVVLGLALALALAKDGLGTRMIRSAFFFPTVVSLTSIGLVWRFLLDPELGVVGAITSALGLGNVGFLQSPQLALPTIIFVNIWKNAGFVMIILIAGLKGIPGERYEAARLDGAGSWALLRYVTLPALRPTLLFGTLIMTIQSFQLFDLVYVMTGGGPLFSTDTLVTLLFREGFVNFHTGYAAAISWVLFLVIVVISALQLRIFRYNDVD</sequence>
<keyword evidence="5 7" id="KW-1133">Transmembrane helix</keyword>
<keyword evidence="4 7" id="KW-0812">Transmembrane</keyword>
<evidence type="ECO:0000313" key="10">
    <source>
        <dbReference type="EMBL" id="XBM46996.1"/>
    </source>
</evidence>
<dbReference type="PANTHER" id="PTHR30193">
    <property type="entry name" value="ABC TRANSPORTER PERMEASE PROTEIN"/>
    <property type="match status" value="1"/>
</dbReference>
<feature type="transmembrane region" description="Helical" evidence="7">
    <location>
        <begin position="130"/>
        <end position="149"/>
    </location>
</feature>
<feature type="transmembrane region" description="Helical" evidence="7">
    <location>
        <begin position="286"/>
        <end position="308"/>
    </location>
</feature>
<dbReference type="CDD" id="cd06261">
    <property type="entry name" value="TM_PBP2"/>
    <property type="match status" value="1"/>
</dbReference>
<feature type="compositionally biased region" description="Basic and acidic residues" evidence="8">
    <location>
        <begin position="1"/>
        <end position="12"/>
    </location>
</feature>
<evidence type="ECO:0000256" key="8">
    <source>
        <dbReference type="SAM" id="MobiDB-lite"/>
    </source>
</evidence>
<feature type="domain" description="ABC transmembrane type-1" evidence="9">
    <location>
        <begin position="92"/>
        <end position="304"/>
    </location>
</feature>
<feature type="transmembrane region" description="Helical" evidence="7">
    <location>
        <begin position="223"/>
        <end position="248"/>
    </location>
</feature>
<comment type="similarity">
    <text evidence="7">Belongs to the binding-protein-dependent transport system permease family.</text>
</comment>
<dbReference type="InterPro" id="IPR000515">
    <property type="entry name" value="MetI-like"/>
</dbReference>
<organism evidence="10">
    <name type="scientific">Leifsonia sp. NPDC080035</name>
    <dbReference type="NCBI Taxonomy" id="3143936"/>
    <lineage>
        <taxon>Bacteria</taxon>
        <taxon>Bacillati</taxon>
        <taxon>Actinomycetota</taxon>
        <taxon>Actinomycetes</taxon>
        <taxon>Micrococcales</taxon>
        <taxon>Microbacteriaceae</taxon>
        <taxon>Leifsonia</taxon>
    </lineage>
</organism>
<comment type="subcellular location">
    <subcellularLocation>
        <location evidence="1 7">Cell membrane</location>
        <topology evidence="1 7">Multi-pass membrane protein</topology>
    </subcellularLocation>
</comment>
<evidence type="ECO:0000256" key="4">
    <source>
        <dbReference type="ARBA" id="ARBA00022692"/>
    </source>
</evidence>
<dbReference type="RefSeq" id="WP_348786972.1">
    <property type="nucleotide sequence ID" value="NZ_CP157390.1"/>
</dbReference>
<dbReference type="GO" id="GO:0055085">
    <property type="term" value="P:transmembrane transport"/>
    <property type="evidence" value="ECO:0007669"/>
    <property type="project" value="InterPro"/>
</dbReference>
<proteinExistence type="inferred from homology"/>
<dbReference type="Gene3D" id="1.10.3720.10">
    <property type="entry name" value="MetI-like"/>
    <property type="match status" value="1"/>
</dbReference>
<keyword evidence="3" id="KW-1003">Cell membrane</keyword>
<feature type="transmembrane region" description="Helical" evidence="7">
    <location>
        <begin position="177"/>
        <end position="202"/>
    </location>
</feature>
<evidence type="ECO:0000256" key="2">
    <source>
        <dbReference type="ARBA" id="ARBA00022448"/>
    </source>
</evidence>
<evidence type="ECO:0000256" key="5">
    <source>
        <dbReference type="ARBA" id="ARBA00022989"/>
    </source>
</evidence>
<evidence type="ECO:0000256" key="3">
    <source>
        <dbReference type="ARBA" id="ARBA00022475"/>
    </source>
</evidence>
<evidence type="ECO:0000256" key="6">
    <source>
        <dbReference type="ARBA" id="ARBA00023136"/>
    </source>
</evidence>
<feature type="transmembrane region" description="Helical" evidence="7">
    <location>
        <begin position="35"/>
        <end position="59"/>
    </location>
</feature>
<dbReference type="InterPro" id="IPR051393">
    <property type="entry name" value="ABC_transporter_permease"/>
</dbReference>
<evidence type="ECO:0000256" key="7">
    <source>
        <dbReference type="RuleBase" id="RU363032"/>
    </source>
</evidence>
<accession>A0AAU7GAN4</accession>
<protein>
    <submittedName>
        <fullName evidence="10">Sugar ABC transporter permease</fullName>
    </submittedName>
</protein>
<dbReference type="AlphaFoldDB" id="A0AAU7GAN4"/>
<feature type="transmembrane region" description="Helical" evidence="7">
    <location>
        <begin position="91"/>
        <end position="118"/>
    </location>
</feature>
<dbReference type="PROSITE" id="PS50928">
    <property type="entry name" value="ABC_TM1"/>
    <property type="match status" value="1"/>
</dbReference>
<dbReference type="Pfam" id="PF00528">
    <property type="entry name" value="BPD_transp_1"/>
    <property type="match status" value="1"/>
</dbReference>
<dbReference type="GO" id="GO:0005886">
    <property type="term" value="C:plasma membrane"/>
    <property type="evidence" value="ECO:0007669"/>
    <property type="project" value="UniProtKB-SubCell"/>
</dbReference>
<dbReference type="PANTHER" id="PTHR30193:SF37">
    <property type="entry name" value="INNER MEMBRANE ABC TRANSPORTER PERMEASE PROTEIN YCJO"/>
    <property type="match status" value="1"/>
</dbReference>
<reference evidence="10" key="1">
    <citation type="submission" date="2024-05" db="EMBL/GenBank/DDBJ databases">
        <title>The Natural Products Discovery Center: Release of the First 8490 Sequenced Strains for Exploring Actinobacteria Biosynthetic Diversity.</title>
        <authorList>
            <person name="Kalkreuter E."/>
            <person name="Kautsar S.A."/>
            <person name="Yang D."/>
            <person name="Bader C.D."/>
            <person name="Teijaro C.N."/>
            <person name="Fluegel L."/>
            <person name="Davis C.M."/>
            <person name="Simpson J.R."/>
            <person name="Lauterbach L."/>
            <person name="Steele A.D."/>
            <person name="Gui C."/>
            <person name="Meng S."/>
            <person name="Li G."/>
            <person name="Viehrig K."/>
            <person name="Ye F."/>
            <person name="Su P."/>
            <person name="Kiefer A.F."/>
            <person name="Nichols A."/>
            <person name="Cepeda A.J."/>
            <person name="Yan W."/>
            <person name="Fan B."/>
            <person name="Jiang Y."/>
            <person name="Adhikari A."/>
            <person name="Zheng C.-J."/>
            <person name="Schuster L."/>
            <person name="Cowan T.M."/>
            <person name="Smanski M.J."/>
            <person name="Chevrette M.G."/>
            <person name="de Carvalho L.P.S."/>
            <person name="Shen B."/>
        </authorList>
    </citation>
    <scope>NUCLEOTIDE SEQUENCE</scope>
    <source>
        <strain evidence="10">NPDC080035</strain>
    </source>
</reference>
<keyword evidence="2 7" id="KW-0813">Transport</keyword>
<dbReference type="SUPFAM" id="SSF161098">
    <property type="entry name" value="MetI-like"/>
    <property type="match status" value="1"/>
</dbReference>